<dbReference type="AlphaFoldDB" id="A0AAJ1V2Z7"/>
<keyword evidence="2" id="KW-0732">Signal</keyword>
<dbReference type="SUPFAM" id="SSF53955">
    <property type="entry name" value="Lysozyme-like"/>
    <property type="match status" value="1"/>
</dbReference>
<dbReference type="InterPro" id="IPR036779">
    <property type="entry name" value="LysM_dom_sf"/>
</dbReference>
<dbReference type="Gene3D" id="3.10.350.10">
    <property type="entry name" value="LysM domain"/>
    <property type="match status" value="1"/>
</dbReference>
<reference evidence="4" key="1">
    <citation type="submission" date="2023-05" db="EMBL/GenBank/DDBJ databases">
        <title>Cataloging the Phylogenetic Diversity of Human Bladder Bacteria.</title>
        <authorList>
            <person name="Du J."/>
        </authorList>
    </citation>
    <scope>NUCLEOTIDE SEQUENCE</scope>
    <source>
        <strain evidence="4">UMB1231</strain>
    </source>
</reference>
<dbReference type="InterPro" id="IPR023346">
    <property type="entry name" value="Lysozyme-like_dom_sf"/>
</dbReference>
<feature type="region of interest" description="Disordered" evidence="1">
    <location>
        <begin position="224"/>
        <end position="244"/>
    </location>
</feature>
<name>A0AAJ1V2Z7_9LACT</name>
<proteinExistence type="predicted"/>
<comment type="caution">
    <text evidence="4">The sequence shown here is derived from an EMBL/GenBank/DDBJ whole genome shotgun (WGS) entry which is preliminary data.</text>
</comment>
<evidence type="ECO:0000256" key="1">
    <source>
        <dbReference type="SAM" id="MobiDB-lite"/>
    </source>
</evidence>
<dbReference type="EMBL" id="JASOOE010000022">
    <property type="protein sequence ID" value="MDK7188045.1"/>
    <property type="molecule type" value="Genomic_DNA"/>
</dbReference>
<gene>
    <name evidence="4" type="ORF">QP433_08685</name>
</gene>
<accession>A0AAJ1V2Z7</accession>
<dbReference type="SUPFAM" id="SSF54106">
    <property type="entry name" value="LysM domain"/>
    <property type="match status" value="1"/>
</dbReference>
<evidence type="ECO:0000313" key="5">
    <source>
        <dbReference type="Proteomes" id="UP001229251"/>
    </source>
</evidence>
<dbReference type="Gene3D" id="1.10.530.10">
    <property type="match status" value="1"/>
</dbReference>
<feature type="signal peptide" evidence="2">
    <location>
        <begin position="1"/>
        <end position="26"/>
    </location>
</feature>
<dbReference type="Pfam" id="PF01476">
    <property type="entry name" value="LysM"/>
    <property type="match status" value="1"/>
</dbReference>
<feature type="domain" description="LysM" evidence="3">
    <location>
        <begin position="61"/>
        <end position="105"/>
    </location>
</feature>
<evidence type="ECO:0000259" key="3">
    <source>
        <dbReference type="PROSITE" id="PS51782"/>
    </source>
</evidence>
<dbReference type="Proteomes" id="UP001229251">
    <property type="component" value="Unassembled WGS sequence"/>
</dbReference>
<sequence length="354" mass="39203">MKKTLTSFLVAACLFNPMVHSMEVSAQGLLGHTVQILAQWNQRSLNDVFQSIQEALASKDQVYTIQWGDTLSTISQATGIAIDDLMQINHISDPHYILAGDQIRFNQVTDTITYISKDSEKETVELDSVEGKDQGRFLLAQAQDFDQPSITTESVDASSEINPIEALETTLYQEETSLEIAPTAPKTDQAMNQPTQNMENVTTTQYQAVTGIEPITTTEEAQTSMTETSQETTLQETTIQETSLEEVTTTTASASMDPYAAFEQITAEKGVSAEEKQLWSQLINKESGWNPTASNAYSGAYGLPQALPGSKMASHGADWQTNPYTQLAWMYDYMIGRYGSITGAWQQSQAYQWY</sequence>
<dbReference type="CDD" id="cd00118">
    <property type="entry name" value="LysM"/>
    <property type="match status" value="1"/>
</dbReference>
<evidence type="ECO:0000313" key="4">
    <source>
        <dbReference type="EMBL" id="MDK7188045.1"/>
    </source>
</evidence>
<organism evidence="4 5">
    <name type="scientific">Facklamia hominis</name>
    <dbReference type="NCBI Taxonomy" id="178214"/>
    <lineage>
        <taxon>Bacteria</taxon>
        <taxon>Bacillati</taxon>
        <taxon>Bacillota</taxon>
        <taxon>Bacilli</taxon>
        <taxon>Lactobacillales</taxon>
        <taxon>Aerococcaceae</taxon>
        <taxon>Facklamia</taxon>
    </lineage>
</organism>
<feature type="chain" id="PRO_5042510360" evidence="2">
    <location>
        <begin position="27"/>
        <end position="354"/>
    </location>
</feature>
<dbReference type="SMART" id="SM00257">
    <property type="entry name" value="LysM"/>
    <property type="match status" value="1"/>
</dbReference>
<protein>
    <submittedName>
        <fullName evidence="4">LysM peptidoglycan-binding domain-containing protein</fullName>
    </submittedName>
</protein>
<dbReference type="InterPro" id="IPR018392">
    <property type="entry name" value="LysM"/>
</dbReference>
<dbReference type="RefSeq" id="WP_285066472.1">
    <property type="nucleotide sequence ID" value="NZ_JASOOE010000022.1"/>
</dbReference>
<evidence type="ECO:0000256" key="2">
    <source>
        <dbReference type="SAM" id="SignalP"/>
    </source>
</evidence>
<dbReference type="PROSITE" id="PS51782">
    <property type="entry name" value="LYSM"/>
    <property type="match status" value="1"/>
</dbReference>